<accession>A0A1L7RN34</accession>
<dbReference type="InterPro" id="IPR003953">
    <property type="entry name" value="FAD-dep_OxRdtase_2_FAD-bd"/>
</dbReference>
<evidence type="ECO:0000259" key="4">
    <source>
        <dbReference type="Pfam" id="PF00890"/>
    </source>
</evidence>
<evidence type="ECO:0000256" key="1">
    <source>
        <dbReference type="ARBA" id="ARBA00022630"/>
    </source>
</evidence>
<dbReference type="EMBL" id="LK995482">
    <property type="protein sequence ID" value="CED90714.1"/>
    <property type="molecule type" value="Genomic_DNA"/>
</dbReference>
<dbReference type="RefSeq" id="WP_210579396.1">
    <property type="nucleotide sequence ID" value="NZ_LK995482.1"/>
</dbReference>
<dbReference type="Pfam" id="PF00890">
    <property type="entry name" value="FAD_binding_2"/>
    <property type="match status" value="1"/>
</dbReference>
<evidence type="ECO:0000313" key="5">
    <source>
        <dbReference type="EMBL" id="CED90714.1"/>
    </source>
</evidence>
<proteinExistence type="predicted"/>
<reference evidence="5" key="1">
    <citation type="submission" date="2014-07" db="EMBL/GenBank/DDBJ databases">
        <authorList>
            <person name="Zhang J.E."/>
            <person name="Yang H."/>
            <person name="Guo J."/>
            <person name="Deng Z."/>
            <person name="Luo H."/>
            <person name="Luo M."/>
            <person name="Zhao B."/>
        </authorList>
    </citation>
    <scope>NUCLEOTIDE SEQUENCE</scope>
    <source>
        <strain evidence="5">AM4</strain>
    </source>
</reference>
<name>A0A1L7RN34_9ACTO</name>
<dbReference type="SUPFAM" id="SSF51905">
    <property type="entry name" value="FAD/NAD(P)-binding domain"/>
    <property type="match status" value="2"/>
</dbReference>
<protein>
    <submittedName>
        <fullName evidence="5">Anaerobic glycerol-3-phosphate dehydrogenase subunit B</fullName>
    </submittedName>
</protein>
<sequence>MNSDVVVIGAGIAGYAAALRLRRAGAGVTLVTKGMGGLALSPGTIDVLGRLGGAAGPAGPGAGGESERAARRAITHPYAAIAAADLLPEGHPYRVIGRDATAAGVDRFADLVGPDLLTARPDGAAEGAGTGPGGSAANSGEGPANLWLPTALGAVRPTLLVQPSMQASVLHDGGRYLVVGLARLKDFTADMVAGNLGRAELPGGGRVQARAITVDFEARAGESDTNAVGHARALDHPDGIDRLARLLDGKVRDGETVLLPAVLGLNRPGVFRELADRLGAPVGEIPLVPPSVPGLRLEHWLDRLASAERVRVVMGARVVDSRIEGGRLVSVTSAAAGRPREHRADAFILAAGGFESGALTMDSHGQVTDTVLGLPLAGVSADGQENLRRLIHHDYWGAPQGLFRVGVAVDAQMRPLGPDGTPVLAGVHAAGGVLAGAVRWSEKSGEGIALGSAEAAAAAVMAELGHDAAPDANNDSLNVTKEQD</sequence>
<dbReference type="InterPro" id="IPR036188">
    <property type="entry name" value="FAD/NAD-bd_sf"/>
</dbReference>
<feature type="domain" description="FAD-dependent oxidoreductase 2 FAD-binding" evidence="4">
    <location>
        <begin position="4"/>
        <end position="445"/>
    </location>
</feature>
<organism evidence="5">
    <name type="scientific">Actinomyces succiniciruminis</name>
    <dbReference type="NCBI Taxonomy" id="1522002"/>
    <lineage>
        <taxon>Bacteria</taxon>
        <taxon>Bacillati</taxon>
        <taxon>Actinomycetota</taxon>
        <taxon>Actinomycetes</taxon>
        <taxon>Actinomycetales</taxon>
        <taxon>Actinomycetaceae</taxon>
        <taxon>Actinomyces</taxon>
    </lineage>
</organism>
<keyword evidence="2" id="KW-0560">Oxidoreductase</keyword>
<keyword evidence="1" id="KW-0285">Flavoprotein</keyword>
<dbReference type="NCBIfam" id="NF003724">
    <property type="entry name" value="PRK05329.2-3"/>
    <property type="match status" value="1"/>
</dbReference>
<dbReference type="PRINTS" id="PR00411">
    <property type="entry name" value="PNDRDTASEI"/>
</dbReference>
<feature type="region of interest" description="Disordered" evidence="3">
    <location>
        <begin position="120"/>
        <end position="142"/>
    </location>
</feature>
<dbReference type="Gene3D" id="3.50.50.60">
    <property type="entry name" value="FAD/NAD(P)-binding domain"/>
    <property type="match status" value="1"/>
</dbReference>
<evidence type="ECO:0000256" key="2">
    <source>
        <dbReference type="ARBA" id="ARBA00023002"/>
    </source>
</evidence>
<evidence type="ECO:0000256" key="3">
    <source>
        <dbReference type="SAM" id="MobiDB-lite"/>
    </source>
</evidence>
<gene>
    <name evidence="5" type="ORF">AAM4_0882</name>
</gene>
<dbReference type="AlphaFoldDB" id="A0A1L7RN34"/>
<dbReference type="GO" id="GO:0016491">
    <property type="term" value="F:oxidoreductase activity"/>
    <property type="evidence" value="ECO:0007669"/>
    <property type="project" value="UniProtKB-KW"/>
</dbReference>